<feature type="domain" description="Cupin type-2" evidence="1">
    <location>
        <begin position="33"/>
        <end position="100"/>
    </location>
</feature>
<dbReference type="PANTHER" id="PTHR37694:SF1">
    <property type="entry name" value="SLR8022 PROTEIN"/>
    <property type="match status" value="1"/>
</dbReference>
<dbReference type="Pfam" id="PF07883">
    <property type="entry name" value="Cupin_2"/>
    <property type="match status" value="1"/>
</dbReference>
<keyword evidence="3" id="KW-1185">Reference proteome</keyword>
<name>A0A4P6ZV41_9BACL</name>
<dbReference type="PANTHER" id="PTHR37694">
    <property type="entry name" value="SLR8022 PROTEIN"/>
    <property type="match status" value="1"/>
</dbReference>
<gene>
    <name evidence="2" type="ORF">E2636_03515</name>
</gene>
<organism evidence="2 3">
    <name type="scientific">Paenisporosarcina antarctica</name>
    <dbReference type="NCBI Taxonomy" id="417367"/>
    <lineage>
        <taxon>Bacteria</taxon>
        <taxon>Bacillati</taxon>
        <taxon>Bacillota</taxon>
        <taxon>Bacilli</taxon>
        <taxon>Bacillales</taxon>
        <taxon>Caryophanaceae</taxon>
        <taxon>Paenisporosarcina</taxon>
    </lineage>
</organism>
<dbReference type="SUPFAM" id="SSF51182">
    <property type="entry name" value="RmlC-like cupins"/>
    <property type="match status" value="1"/>
</dbReference>
<dbReference type="EMBL" id="CP038015">
    <property type="protein sequence ID" value="QBP40272.1"/>
    <property type="molecule type" value="Genomic_DNA"/>
</dbReference>
<dbReference type="Proteomes" id="UP000294292">
    <property type="component" value="Chromosome"/>
</dbReference>
<dbReference type="RefSeq" id="WP_134209008.1">
    <property type="nucleotide sequence ID" value="NZ_CP038015.1"/>
</dbReference>
<protein>
    <submittedName>
        <fullName evidence="2">Cupin domain-containing protein</fullName>
    </submittedName>
</protein>
<dbReference type="Gene3D" id="2.60.120.10">
    <property type="entry name" value="Jelly Rolls"/>
    <property type="match status" value="1"/>
</dbReference>
<sequence>MEKQSLQKYQEFSEDRFTKRIIFKKSSSTAFVLNFLPDQQLPSHTHPGSDVFIMTVEGTGVFTIDGKEVNVMKNDLVHCSDQEQLSFNNNGTERVSLYVILNKIPNDKYAENS</sequence>
<dbReference type="InterPro" id="IPR013096">
    <property type="entry name" value="Cupin_2"/>
</dbReference>
<dbReference type="AlphaFoldDB" id="A0A4P6ZV41"/>
<evidence type="ECO:0000313" key="2">
    <source>
        <dbReference type="EMBL" id="QBP40272.1"/>
    </source>
</evidence>
<dbReference type="InterPro" id="IPR014710">
    <property type="entry name" value="RmlC-like_jellyroll"/>
</dbReference>
<evidence type="ECO:0000259" key="1">
    <source>
        <dbReference type="Pfam" id="PF07883"/>
    </source>
</evidence>
<dbReference type="KEGG" id="panc:E2636_03515"/>
<proteinExistence type="predicted"/>
<evidence type="ECO:0000313" key="3">
    <source>
        <dbReference type="Proteomes" id="UP000294292"/>
    </source>
</evidence>
<reference evidence="2 3" key="1">
    <citation type="submission" date="2019-03" db="EMBL/GenBank/DDBJ databases">
        <title>Complete genome sequence of Paenisporosarcina antarctica CGMCC 1.6503T.</title>
        <authorList>
            <person name="Rong J.-C."/>
            <person name="Chi N.-Y."/>
            <person name="Zhang Q.-F."/>
        </authorList>
    </citation>
    <scope>NUCLEOTIDE SEQUENCE [LARGE SCALE GENOMIC DNA]</scope>
    <source>
        <strain evidence="2 3">CGMCC 1.6503</strain>
    </source>
</reference>
<accession>A0A4P6ZV41</accession>
<dbReference type="InterPro" id="IPR011051">
    <property type="entry name" value="RmlC_Cupin_sf"/>
</dbReference>
<dbReference type="OrthoDB" id="9793254at2"/>